<dbReference type="GO" id="GO:1990166">
    <property type="term" value="P:protein localization to site of double-strand break"/>
    <property type="evidence" value="ECO:0007669"/>
    <property type="project" value="TreeGrafter"/>
</dbReference>
<dbReference type="InterPro" id="IPR036770">
    <property type="entry name" value="Ankyrin_rpt-contain_sf"/>
</dbReference>
<keyword evidence="1" id="KW-0040">ANK repeat</keyword>
<keyword evidence="4" id="KW-1185">Reference proteome</keyword>
<protein>
    <submittedName>
        <fullName evidence="3">SMC5-SMC6 complex localization factor 1</fullName>
    </submittedName>
</protein>
<dbReference type="PROSITE" id="PS50088">
    <property type="entry name" value="ANK_REPEAT"/>
    <property type="match status" value="3"/>
</dbReference>
<proteinExistence type="predicted"/>
<feature type="repeat" description="ANK" evidence="1">
    <location>
        <begin position="199"/>
        <end position="225"/>
    </location>
</feature>
<dbReference type="GO" id="GO:0006974">
    <property type="term" value="P:DNA damage response"/>
    <property type="evidence" value="ECO:0007669"/>
    <property type="project" value="TreeGrafter"/>
</dbReference>
<dbReference type="GO" id="GO:0035861">
    <property type="term" value="C:site of double-strand break"/>
    <property type="evidence" value="ECO:0007669"/>
    <property type="project" value="TreeGrafter"/>
</dbReference>
<accession>A0A8C6PDN4</accession>
<dbReference type="Ensembl" id="ENSNFUT00015043277.1">
    <property type="protein sequence ID" value="ENSNFUP00015041454.1"/>
    <property type="gene ID" value="ENSNFUG00015019883.1"/>
</dbReference>
<feature type="region of interest" description="Disordered" evidence="2">
    <location>
        <begin position="248"/>
        <end position="275"/>
    </location>
</feature>
<sequence>MITFPSSRDFVRRFFSLLSPVDLPPAVLVELVASIRSSRLKLVVADAVFRNLCCRNGFTVGDEPHSLKKMVHVYLFYTLLLQFCKLTPTVCLLETENRKQKQILHTLISLLSSAPSLSFWVCLSIVRVLVEGETLLHRACIRNQVEAVLQILAHPDTDINVKDHAGWTPLHEACNHGSTECVKALLHHRPAPVLTDQVEGVSPLHDALLNGHMDIAKMLLEHAGDDTQLYTHLFIHLCSASDQVLQIHPHHPASPPASLAASQLQGSFQDPGSGL</sequence>
<dbReference type="GeneTree" id="ENSGT00940000158953"/>
<reference evidence="3" key="1">
    <citation type="submission" date="2014-08" db="EMBL/GenBank/DDBJ databases">
        <authorList>
            <person name="Senf B."/>
            <person name="Petzold A."/>
            <person name="Downie B.R."/>
            <person name="Koch P."/>
            <person name="Platzer M."/>
        </authorList>
    </citation>
    <scope>NUCLEOTIDE SEQUENCE [LARGE SCALE GENOMIC DNA]</scope>
    <source>
        <strain evidence="3">GRZ</strain>
    </source>
</reference>
<name>A0A8C6PDN4_NOTFU</name>
<feature type="compositionally biased region" description="Polar residues" evidence="2">
    <location>
        <begin position="263"/>
        <end position="275"/>
    </location>
</feature>
<dbReference type="Pfam" id="PF12796">
    <property type="entry name" value="Ank_2"/>
    <property type="match status" value="1"/>
</dbReference>
<dbReference type="GO" id="GO:2000781">
    <property type="term" value="P:positive regulation of double-strand break repair"/>
    <property type="evidence" value="ECO:0007669"/>
    <property type="project" value="InterPro"/>
</dbReference>
<feature type="repeat" description="ANK" evidence="1">
    <location>
        <begin position="131"/>
        <end position="164"/>
    </location>
</feature>
<dbReference type="Gene3D" id="1.25.40.20">
    <property type="entry name" value="Ankyrin repeat-containing domain"/>
    <property type="match status" value="1"/>
</dbReference>
<dbReference type="PANTHER" id="PTHR46677:SF1">
    <property type="entry name" value="SMC5-SMC6 COMPLEX LOCALIZATION FACTOR PROTEIN 1"/>
    <property type="match status" value="1"/>
</dbReference>
<organism evidence="3 4">
    <name type="scientific">Nothobranchius furzeri</name>
    <name type="common">Turquoise killifish</name>
    <dbReference type="NCBI Taxonomy" id="105023"/>
    <lineage>
        <taxon>Eukaryota</taxon>
        <taxon>Metazoa</taxon>
        <taxon>Chordata</taxon>
        <taxon>Craniata</taxon>
        <taxon>Vertebrata</taxon>
        <taxon>Euteleostomi</taxon>
        <taxon>Actinopterygii</taxon>
        <taxon>Neopterygii</taxon>
        <taxon>Teleostei</taxon>
        <taxon>Neoteleostei</taxon>
        <taxon>Acanthomorphata</taxon>
        <taxon>Ovalentaria</taxon>
        <taxon>Atherinomorphae</taxon>
        <taxon>Cyprinodontiformes</taxon>
        <taxon>Nothobranchiidae</taxon>
        <taxon>Nothobranchius</taxon>
    </lineage>
</organism>
<dbReference type="InterPro" id="IPR042479">
    <property type="entry name" value="Slf1"/>
</dbReference>
<evidence type="ECO:0000256" key="2">
    <source>
        <dbReference type="SAM" id="MobiDB-lite"/>
    </source>
</evidence>
<feature type="repeat" description="ANK" evidence="1">
    <location>
        <begin position="165"/>
        <end position="197"/>
    </location>
</feature>
<dbReference type="SMART" id="SM00248">
    <property type="entry name" value="ANK"/>
    <property type="match status" value="3"/>
</dbReference>
<dbReference type="PROSITE" id="PS50297">
    <property type="entry name" value="ANK_REP_REGION"/>
    <property type="match status" value="3"/>
</dbReference>
<dbReference type="AlphaFoldDB" id="A0A8C6PDN4"/>
<evidence type="ECO:0000313" key="4">
    <source>
        <dbReference type="Proteomes" id="UP000694548"/>
    </source>
</evidence>
<reference evidence="3" key="3">
    <citation type="submission" date="2025-09" db="UniProtKB">
        <authorList>
            <consortium name="Ensembl"/>
        </authorList>
    </citation>
    <scope>IDENTIFICATION</scope>
</reference>
<evidence type="ECO:0000313" key="3">
    <source>
        <dbReference type="Ensembl" id="ENSNFUP00015041454.1"/>
    </source>
</evidence>
<dbReference type="Proteomes" id="UP000694548">
    <property type="component" value="Chromosome sgr18"/>
</dbReference>
<evidence type="ECO:0000256" key="1">
    <source>
        <dbReference type="PROSITE-ProRule" id="PRU00023"/>
    </source>
</evidence>
<dbReference type="InterPro" id="IPR002110">
    <property type="entry name" value="Ankyrin_rpt"/>
</dbReference>
<dbReference type="SUPFAM" id="SSF48403">
    <property type="entry name" value="Ankyrin repeat"/>
    <property type="match status" value="1"/>
</dbReference>
<gene>
    <name evidence="3" type="primary">slf1</name>
</gene>
<dbReference type="GO" id="GO:0005634">
    <property type="term" value="C:nucleus"/>
    <property type="evidence" value="ECO:0007669"/>
    <property type="project" value="TreeGrafter"/>
</dbReference>
<reference evidence="3" key="2">
    <citation type="submission" date="2025-08" db="UniProtKB">
        <authorList>
            <consortium name="Ensembl"/>
        </authorList>
    </citation>
    <scope>IDENTIFICATION</scope>
</reference>
<dbReference type="PANTHER" id="PTHR46677">
    <property type="entry name" value="SMC5-SMC6 COMPLEX LOCALIZATION FACTOR PROTEIN 1"/>
    <property type="match status" value="1"/>
</dbReference>